<evidence type="ECO:0000256" key="6">
    <source>
        <dbReference type="ARBA" id="ARBA00022777"/>
    </source>
</evidence>
<dbReference type="SMART" id="SM00448">
    <property type="entry name" value="REC"/>
    <property type="match status" value="1"/>
</dbReference>
<dbReference type="RefSeq" id="WP_166411717.1">
    <property type="nucleotide sequence ID" value="NZ_CP049869.1"/>
</dbReference>
<dbReference type="SUPFAM" id="SSF52172">
    <property type="entry name" value="CheY-like"/>
    <property type="match status" value="1"/>
</dbReference>
<dbReference type="PANTHER" id="PTHR41523:SF8">
    <property type="entry name" value="ETHYLENE RESPONSE SENSOR PROTEIN"/>
    <property type="match status" value="1"/>
</dbReference>
<protein>
    <recommendedName>
        <fullName evidence="2">histidine kinase</fullName>
        <ecNumber evidence="2">2.7.13.3</ecNumber>
    </recommendedName>
</protein>
<keyword evidence="9" id="KW-0175">Coiled coil</keyword>
<dbReference type="GO" id="GO:0004673">
    <property type="term" value="F:protein histidine kinase activity"/>
    <property type="evidence" value="ECO:0007669"/>
    <property type="project" value="UniProtKB-EC"/>
</dbReference>
<keyword evidence="5" id="KW-0547">Nucleotide-binding</keyword>
<dbReference type="InterPro" id="IPR011495">
    <property type="entry name" value="Sig_transdc_His_kin_sub2_dim/P"/>
</dbReference>
<keyword evidence="12" id="KW-1185">Reference proteome</keyword>
<dbReference type="GO" id="GO:0005524">
    <property type="term" value="F:ATP binding"/>
    <property type="evidence" value="ECO:0007669"/>
    <property type="project" value="UniProtKB-KW"/>
</dbReference>
<reference evidence="11 12" key="1">
    <citation type="submission" date="2020-03" db="EMBL/GenBank/DDBJ databases">
        <title>Sphingomonas sp. nov., isolated from fish.</title>
        <authorList>
            <person name="Hyun D.-W."/>
            <person name="Bae J.-W."/>
        </authorList>
    </citation>
    <scope>NUCLEOTIDE SEQUENCE [LARGE SCALE GENOMIC DNA]</scope>
    <source>
        <strain evidence="11 12">HDW15B</strain>
    </source>
</reference>
<dbReference type="InterPro" id="IPR003594">
    <property type="entry name" value="HATPase_dom"/>
</dbReference>
<dbReference type="KEGG" id="spii:G7077_10865"/>
<dbReference type="EMBL" id="CP049869">
    <property type="protein sequence ID" value="QIK79329.1"/>
    <property type="molecule type" value="Genomic_DNA"/>
</dbReference>
<evidence type="ECO:0000259" key="10">
    <source>
        <dbReference type="PROSITE" id="PS50110"/>
    </source>
</evidence>
<dbReference type="EC" id="2.7.13.3" evidence="2"/>
<gene>
    <name evidence="11" type="ORF">G7077_10865</name>
</gene>
<dbReference type="Proteomes" id="UP000503222">
    <property type="component" value="Chromosome"/>
</dbReference>
<dbReference type="Pfam" id="PF07568">
    <property type="entry name" value="HisKA_2"/>
    <property type="match status" value="1"/>
</dbReference>
<evidence type="ECO:0000313" key="12">
    <source>
        <dbReference type="Proteomes" id="UP000503222"/>
    </source>
</evidence>
<dbReference type="SUPFAM" id="SSF55874">
    <property type="entry name" value="ATPase domain of HSP90 chaperone/DNA topoisomerase II/histidine kinase"/>
    <property type="match status" value="1"/>
</dbReference>
<dbReference type="SMART" id="SM00387">
    <property type="entry name" value="HATPase_c"/>
    <property type="match status" value="1"/>
</dbReference>
<evidence type="ECO:0000256" key="9">
    <source>
        <dbReference type="SAM" id="Coils"/>
    </source>
</evidence>
<evidence type="ECO:0000313" key="11">
    <source>
        <dbReference type="EMBL" id="QIK79329.1"/>
    </source>
</evidence>
<keyword evidence="3 8" id="KW-0597">Phosphoprotein</keyword>
<dbReference type="InterPro" id="IPR036890">
    <property type="entry name" value="HATPase_C_sf"/>
</dbReference>
<dbReference type="InterPro" id="IPR001789">
    <property type="entry name" value="Sig_transdc_resp-reg_receiver"/>
</dbReference>
<evidence type="ECO:0000256" key="1">
    <source>
        <dbReference type="ARBA" id="ARBA00000085"/>
    </source>
</evidence>
<dbReference type="AlphaFoldDB" id="A0A6G7YRG7"/>
<keyword evidence="7" id="KW-0067">ATP-binding</keyword>
<evidence type="ECO:0000256" key="3">
    <source>
        <dbReference type="ARBA" id="ARBA00022553"/>
    </source>
</evidence>
<keyword evidence="4" id="KW-0808">Transferase</keyword>
<evidence type="ECO:0000256" key="7">
    <source>
        <dbReference type="ARBA" id="ARBA00022840"/>
    </source>
</evidence>
<dbReference type="Gene3D" id="3.30.450.20">
    <property type="entry name" value="PAS domain"/>
    <property type="match status" value="1"/>
</dbReference>
<evidence type="ECO:0000256" key="5">
    <source>
        <dbReference type="ARBA" id="ARBA00022741"/>
    </source>
</evidence>
<dbReference type="Gene3D" id="3.30.565.10">
    <property type="entry name" value="Histidine kinase-like ATPase, C-terminal domain"/>
    <property type="match status" value="1"/>
</dbReference>
<name>A0A6G7YRG7_9SPHN</name>
<feature type="coiled-coil region" evidence="9">
    <location>
        <begin position="115"/>
        <end position="151"/>
    </location>
</feature>
<dbReference type="Gene3D" id="3.40.50.2300">
    <property type="match status" value="1"/>
</dbReference>
<organism evidence="11 12">
    <name type="scientific">Sphingomonas piscis</name>
    <dbReference type="NCBI Taxonomy" id="2714943"/>
    <lineage>
        <taxon>Bacteria</taxon>
        <taxon>Pseudomonadati</taxon>
        <taxon>Pseudomonadota</taxon>
        <taxon>Alphaproteobacteria</taxon>
        <taxon>Sphingomonadales</taxon>
        <taxon>Sphingomonadaceae</taxon>
        <taxon>Sphingomonas</taxon>
    </lineage>
</organism>
<dbReference type="PANTHER" id="PTHR41523">
    <property type="entry name" value="TWO-COMPONENT SYSTEM SENSOR PROTEIN"/>
    <property type="match status" value="1"/>
</dbReference>
<evidence type="ECO:0000256" key="8">
    <source>
        <dbReference type="PROSITE-ProRule" id="PRU00169"/>
    </source>
</evidence>
<accession>A0A6G7YRG7</accession>
<evidence type="ECO:0000256" key="4">
    <source>
        <dbReference type="ARBA" id="ARBA00022679"/>
    </source>
</evidence>
<dbReference type="GO" id="GO:0000160">
    <property type="term" value="P:phosphorelay signal transduction system"/>
    <property type="evidence" value="ECO:0007669"/>
    <property type="project" value="InterPro"/>
</dbReference>
<keyword evidence="6" id="KW-0418">Kinase</keyword>
<dbReference type="CDD" id="cd00156">
    <property type="entry name" value="REC"/>
    <property type="match status" value="1"/>
</dbReference>
<dbReference type="PROSITE" id="PS50110">
    <property type="entry name" value="RESPONSE_REGULATORY"/>
    <property type="match status" value="1"/>
</dbReference>
<proteinExistence type="predicted"/>
<comment type="catalytic activity">
    <reaction evidence="1">
        <text>ATP + protein L-histidine = ADP + protein N-phospho-L-histidine.</text>
        <dbReference type="EC" id="2.7.13.3"/>
    </reaction>
</comment>
<feature type="domain" description="Response regulatory" evidence="10">
    <location>
        <begin position="5"/>
        <end position="119"/>
    </location>
</feature>
<feature type="modified residue" description="4-aspartylphosphate" evidence="8">
    <location>
        <position position="54"/>
    </location>
</feature>
<dbReference type="Pfam" id="PF02518">
    <property type="entry name" value="HATPase_c"/>
    <property type="match status" value="1"/>
</dbReference>
<dbReference type="InterPro" id="IPR011006">
    <property type="entry name" value="CheY-like_superfamily"/>
</dbReference>
<sequence length="343" mass="37227">MDARRVLYVDDDDGLRRLVERLLGRRGYDVVTAATGGQALDLVRAEPFDLVAVDHYMPEMDGLSTLTAIHQAVPGLPVVYVTGSEESSVAVAALKAGAAEYVVKSAGGDFVDLLEKAFDQALSKAKLERQKAEAEEALRISNERLHTLLREVNHRVANSLQLVSTMVGMQSRILTDEAARDALGDTQRRIDAIAQVHRNLYASDDVQSVAMDEYLAVLVRELEQTWSTEAAPRPIRLQAEPVRLQAEKALSLGVIVNELVTNACKYAYGEGVPGEVRIHFAREHSDGFRLTVEDDGCGMSLTDSPRGTGLGSKLITAMAKSLATSVTYDRAHKGVRASLSAAL</sequence>
<evidence type="ECO:0000256" key="2">
    <source>
        <dbReference type="ARBA" id="ARBA00012438"/>
    </source>
</evidence>
<dbReference type="Pfam" id="PF00072">
    <property type="entry name" value="Response_reg"/>
    <property type="match status" value="1"/>
</dbReference>